<dbReference type="SUPFAM" id="SSF52058">
    <property type="entry name" value="L domain-like"/>
    <property type="match status" value="1"/>
</dbReference>
<protein>
    <submittedName>
        <fullName evidence="1">Uncharacterized protein</fullName>
    </submittedName>
</protein>
<evidence type="ECO:0000313" key="2">
    <source>
        <dbReference type="Proteomes" id="UP001172457"/>
    </source>
</evidence>
<keyword evidence="2" id="KW-1185">Reference proteome</keyword>
<dbReference type="PANTHER" id="PTHR34630:SF17">
    <property type="entry name" value="OS06G0304700 PROTEIN"/>
    <property type="match status" value="1"/>
</dbReference>
<dbReference type="EMBL" id="JARYMX010000003">
    <property type="protein sequence ID" value="KAJ9556709.1"/>
    <property type="molecule type" value="Genomic_DNA"/>
</dbReference>
<gene>
    <name evidence="1" type="ORF">OSB04_011323</name>
</gene>
<accession>A0AA38T981</accession>
<sequence length="379" mass="43758">MLQEIHIYNCPKLVEVSLEELPSLKILKVSRSRHCVLRSLVHVASSITRTRNRLTNELWGGFGQHIGALEEVRLERLDEIRHLWTLEVAYCENLANSGNKEEDTYGMYFNDIIFLLPSRRGKLKSVLISKCEKISENEFGGRVIDKNEITHCPLLESFPDRELSNLTSLKRLMILECRDMNASFPRGFWPPKLCYLGLGRLKAHELCLLGGPLKEDVNCLNQLFHLTPSPLHFLVIGYFEKLESLSMGLKHLKFLQSLHVHLCPKATYILETLLDSLLCLDVFKCPNLIIGSYRHRISQNPRVVIHTKNIENEEKYSLLSIWQAHMERYFYPRLQLQNSSGFYGTEMNIPDLTISDRITRRHTTSPRGDSSVAFPPWSL</sequence>
<reference evidence="1" key="1">
    <citation type="submission" date="2023-03" db="EMBL/GenBank/DDBJ databases">
        <title>Chromosome-scale reference genome and RAD-based genetic map of yellow starthistle (Centaurea solstitialis) reveal putative structural variation and QTLs associated with invader traits.</title>
        <authorList>
            <person name="Reatini B."/>
            <person name="Cang F.A."/>
            <person name="Jiang Q."/>
            <person name="Mckibben M.T.W."/>
            <person name="Barker M.S."/>
            <person name="Rieseberg L.H."/>
            <person name="Dlugosch K.M."/>
        </authorList>
    </citation>
    <scope>NUCLEOTIDE SEQUENCE</scope>
    <source>
        <strain evidence="1">CAN-66</strain>
        <tissue evidence="1">Leaf</tissue>
    </source>
</reference>
<evidence type="ECO:0000313" key="1">
    <source>
        <dbReference type="EMBL" id="KAJ9556709.1"/>
    </source>
</evidence>
<dbReference type="Proteomes" id="UP001172457">
    <property type="component" value="Chromosome 3"/>
</dbReference>
<name>A0AA38T981_9ASTR</name>
<organism evidence="1 2">
    <name type="scientific">Centaurea solstitialis</name>
    <name type="common">yellow star-thistle</name>
    <dbReference type="NCBI Taxonomy" id="347529"/>
    <lineage>
        <taxon>Eukaryota</taxon>
        <taxon>Viridiplantae</taxon>
        <taxon>Streptophyta</taxon>
        <taxon>Embryophyta</taxon>
        <taxon>Tracheophyta</taxon>
        <taxon>Spermatophyta</taxon>
        <taxon>Magnoliopsida</taxon>
        <taxon>eudicotyledons</taxon>
        <taxon>Gunneridae</taxon>
        <taxon>Pentapetalae</taxon>
        <taxon>asterids</taxon>
        <taxon>campanulids</taxon>
        <taxon>Asterales</taxon>
        <taxon>Asteraceae</taxon>
        <taxon>Carduoideae</taxon>
        <taxon>Cardueae</taxon>
        <taxon>Centaureinae</taxon>
        <taxon>Centaurea</taxon>
    </lineage>
</organism>
<comment type="caution">
    <text evidence="1">The sequence shown here is derived from an EMBL/GenBank/DDBJ whole genome shotgun (WGS) entry which is preliminary data.</text>
</comment>
<dbReference type="AlphaFoldDB" id="A0AA38T981"/>
<proteinExistence type="predicted"/>
<dbReference type="PANTHER" id="PTHR34630">
    <property type="entry name" value="OS11G0677101 PROTEIN"/>
    <property type="match status" value="1"/>
</dbReference>